<gene>
    <name evidence="2" type="ORF">FCL42_08470</name>
</gene>
<evidence type="ECO:0000313" key="3">
    <source>
        <dbReference type="Proteomes" id="UP000305675"/>
    </source>
</evidence>
<comment type="caution">
    <text evidence="2">The sequence shown here is derived from an EMBL/GenBank/DDBJ whole genome shotgun (WGS) entry which is preliminary data.</text>
</comment>
<dbReference type="Proteomes" id="UP000305675">
    <property type="component" value="Unassembled WGS sequence"/>
</dbReference>
<dbReference type="AlphaFoldDB" id="A0A4U1BPT7"/>
<evidence type="ECO:0000313" key="2">
    <source>
        <dbReference type="EMBL" id="TKB56238.1"/>
    </source>
</evidence>
<protein>
    <submittedName>
        <fullName evidence="2">Uncharacterized protein</fullName>
    </submittedName>
</protein>
<feature type="compositionally biased region" description="Basic and acidic residues" evidence="1">
    <location>
        <begin position="36"/>
        <end position="59"/>
    </location>
</feature>
<proteinExistence type="predicted"/>
<dbReference type="RefSeq" id="WP_136862967.1">
    <property type="nucleotide sequence ID" value="NZ_SWCJ01000004.1"/>
</dbReference>
<dbReference type="OrthoDB" id="6402406at2"/>
<name>A0A4U1BPT7_9GAMM</name>
<reference evidence="2 3" key="1">
    <citation type="submission" date="2019-04" db="EMBL/GenBank/DDBJ databases">
        <authorList>
            <person name="Hwang J.C."/>
        </authorList>
    </citation>
    <scope>NUCLEOTIDE SEQUENCE [LARGE SCALE GENOMIC DNA]</scope>
    <source>
        <strain evidence="2 3">IMCC35002</strain>
    </source>
</reference>
<organism evidence="2 3">
    <name type="scientific">Ferrimonas aestuarii</name>
    <dbReference type="NCBI Taxonomy" id="2569539"/>
    <lineage>
        <taxon>Bacteria</taxon>
        <taxon>Pseudomonadati</taxon>
        <taxon>Pseudomonadota</taxon>
        <taxon>Gammaproteobacteria</taxon>
        <taxon>Alteromonadales</taxon>
        <taxon>Ferrimonadaceae</taxon>
        <taxon>Ferrimonas</taxon>
    </lineage>
</organism>
<feature type="compositionally biased region" description="Polar residues" evidence="1">
    <location>
        <begin position="1"/>
        <end position="27"/>
    </location>
</feature>
<evidence type="ECO:0000256" key="1">
    <source>
        <dbReference type="SAM" id="MobiDB-lite"/>
    </source>
</evidence>
<dbReference type="EMBL" id="SWCJ01000004">
    <property type="protein sequence ID" value="TKB56238.1"/>
    <property type="molecule type" value="Genomic_DNA"/>
</dbReference>
<accession>A0A4U1BPT7</accession>
<sequence length="154" mass="17565">MFLVSNYPQVPIVTTNPATDSARQQAVTHAPVVPPKEADKSASERALDPEHERIAEHGKPLKRRSNQQEDQQEDAQDSSEQKGGSGFDFELWQPPTFDRPSANREMAKPISRYKQNHPVSQLSDDEYQRFTQVLSRYYQQRAFPVEPPAFQGRA</sequence>
<feature type="region of interest" description="Disordered" evidence="1">
    <location>
        <begin position="1"/>
        <end position="124"/>
    </location>
</feature>
<keyword evidence="3" id="KW-1185">Reference proteome</keyword>